<dbReference type="OrthoDB" id="9758182at2"/>
<dbReference type="RefSeq" id="WP_122628337.1">
    <property type="nucleotide sequence ID" value="NZ_UPPP01000073.1"/>
</dbReference>
<sequence length="465" mass="50750">MQLIMDNPVGLILFLSLLVLAAVLLVKPFFRYIIKKVTNDVLRKILTNQYTRNIVEMLPILKHFSVLNLIELNLRAEEGKVIARPLGSPKHFRGFENLMFIPRQMTKLSLYESTPVDMSVTIGSNAEKPLSITIPFMISAMAYGTGLSENAKMALAKASNRLQTAICSGEGPVLPEEQQEAYRHVLQISRWSWGERTDGQIDAADMLEVQMGQGADLGTSRIEENEIAGRARILGGLAAGQPGIALPAPPGIRQIEDWPDFMKNLRQRAKGKPIGLKLMATDNIEEDLAAAVDLGFDAIVIDGAQGGAHASTPIKQDDFGIPSLYALIRAKRFLGNQNISLIVTGGFFTPGQCLKALALGADAIYLATVPLFALAHKQTDKAMPWEPITTLVFYDSPAKIRLNVEQAATNVANTLKSMVLEMQEAMRALGKASLKELGPEDLVALDSVTAEVTDVKYVLDNRSLS</sequence>
<dbReference type="PANTHER" id="PTHR43819">
    <property type="entry name" value="ARCHAEAL-TYPE GLUTAMATE SYNTHASE [NADPH]"/>
    <property type="match status" value="1"/>
</dbReference>
<keyword evidence="5" id="KW-1185">Reference proteome</keyword>
<evidence type="ECO:0000256" key="2">
    <source>
        <dbReference type="PIRNR" id="PIRNR006429"/>
    </source>
</evidence>
<name>A0A498R8Z9_9FIRM</name>
<dbReference type="InterPro" id="IPR024188">
    <property type="entry name" value="GltB"/>
</dbReference>
<dbReference type="Pfam" id="PF01645">
    <property type="entry name" value="Glu_synthase"/>
    <property type="match status" value="1"/>
</dbReference>
<dbReference type="GO" id="GO:0006537">
    <property type="term" value="P:glutamate biosynthetic process"/>
    <property type="evidence" value="ECO:0007669"/>
    <property type="project" value="InterPro"/>
</dbReference>
<accession>A0A498R8Z9</accession>
<evidence type="ECO:0000313" key="5">
    <source>
        <dbReference type="Proteomes" id="UP000277811"/>
    </source>
</evidence>
<comment type="similarity">
    <text evidence="1 2">Belongs to the glutamate synthase family.</text>
</comment>
<dbReference type="EMBL" id="UPPP01000073">
    <property type="protein sequence ID" value="VBB07400.1"/>
    <property type="molecule type" value="Genomic_DNA"/>
</dbReference>
<organism evidence="4 5">
    <name type="scientific">Lucifera butyrica</name>
    <dbReference type="NCBI Taxonomy" id="1351585"/>
    <lineage>
        <taxon>Bacteria</taxon>
        <taxon>Bacillati</taxon>
        <taxon>Bacillota</taxon>
        <taxon>Negativicutes</taxon>
        <taxon>Veillonellales</taxon>
        <taxon>Veillonellaceae</taxon>
        <taxon>Lucifera</taxon>
    </lineage>
</organism>
<protein>
    <submittedName>
        <fullName evidence="4">Aldolase-type tim barrel</fullName>
    </submittedName>
</protein>
<dbReference type="Gene3D" id="3.20.20.70">
    <property type="entry name" value="Aldolase class I"/>
    <property type="match status" value="1"/>
</dbReference>
<dbReference type="PIRSF" id="PIRSF006429">
    <property type="entry name" value="GOGAT_lg_2"/>
    <property type="match status" value="1"/>
</dbReference>
<reference evidence="4 5" key="1">
    <citation type="submission" date="2018-06" db="EMBL/GenBank/DDBJ databases">
        <authorList>
            <person name="Strepis N."/>
        </authorList>
    </citation>
    <scope>NUCLEOTIDE SEQUENCE [LARGE SCALE GENOMIC DNA]</scope>
    <source>
        <strain evidence="4">LUCI</strain>
    </source>
</reference>
<dbReference type="CDD" id="cd02808">
    <property type="entry name" value="GltS_FMN"/>
    <property type="match status" value="1"/>
</dbReference>
<dbReference type="SUPFAM" id="SSF51395">
    <property type="entry name" value="FMN-linked oxidoreductases"/>
    <property type="match status" value="1"/>
</dbReference>
<proteinExistence type="inferred from homology"/>
<feature type="domain" description="Glutamate synthase" evidence="3">
    <location>
        <begin position="95"/>
        <end position="431"/>
    </location>
</feature>
<dbReference type="GO" id="GO:0015930">
    <property type="term" value="F:glutamate synthase activity"/>
    <property type="evidence" value="ECO:0007669"/>
    <property type="project" value="InterPro"/>
</dbReference>
<evidence type="ECO:0000313" key="4">
    <source>
        <dbReference type="EMBL" id="VBB07400.1"/>
    </source>
</evidence>
<gene>
    <name evidence="4" type="ORF">LUCI_2645</name>
</gene>
<dbReference type="Proteomes" id="UP000277811">
    <property type="component" value="Unassembled WGS sequence"/>
</dbReference>
<dbReference type="InterPro" id="IPR013785">
    <property type="entry name" value="Aldolase_TIM"/>
</dbReference>
<dbReference type="PANTHER" id="PTHR43819:SF1">
    <property type="entry name" value="ARCHAEAL-TYPE GLUTAMATE SYNTHASE [NADPH]"/>
    <property type="match status" value="1"/>
</dbReference>
<dbReference type="InterPro" id="IPR002932">
    <property type="entry name" value="Glu_synthdom"/>
</dbReference>
<evidence type="ECO:0000259" key="3">
    <source>
        <dbReference type="Pfam" id="PF01645"/>
    </source>
</evidence>
<dbReference type="AlphaFoldDB" id="A0A498R8Z9"/>
<evidence type="ECO:0000256" key="1">
    <source>
        <dbReference type="ARBA" id="ARBA00009716"/>
    </source>
</evidence>